<evidence type="ECO:0000256" key="3">
    <source>
        <dbReference type="ARBA" id="ARBA00022630"/>
    </source>
</evidence>
<keyword evidence="8" id="KW-0472">Membrane</keyword>
<keyword evidence="5" id="KW-0521">NADP</keyword>
<keyword evidence="3 7" id="KW-0285">Flavoprotein</keyword>
<dbReference type="InterPro" id="IPR020946">
    <property type="entry name" value="Flavin_mOase-like"/>
</dbReference>
<reference evidence="9 10" key="1">
    <citation type="journal article" date="2024" name="Plant J.">
        <title>Genome sequences and population genomics reveal climatic adaptation and genomic divergence between two closely related sweetgum species.</title>
        <authorList>
            <person name="Xu W.Q."/>
            <person name="Ren C.Q."/>
            <person name="Zhang X.Y."/>
            <person name="Comes H.P."/>
            <person name="Liu X.H."/>
            <person name="Li Y.G."/>
            <person name="Kettle C.J."/>
            <person name="Jalonen R."/>
            <person name="Gaisberger H."/>
            <person name="Ma Y.Z."/>
            <person name="Qiu Y.X."/>
        </authorList>
    </citation>
    <scope>NUCLEOTIDE SEQUENCE [LARGE SCALE GENOMIC DNA]</scope>
    <source>
        <strain evidence="9">Hangzhou</strain>
    </source>
</reference>
<evidence type="ECO:0000256" key="1">
    <source>
        <dbReference type="ARBA" id="ARBA00001974"/>
    </source>
</evidence>
<dbReference type="Gene3D" id="3.50.50.60">
    <property type="entry name" value="FAD/NAD(P)-binding domain"/>
    <property type="match status" value="1"/>
</dbReference>
<dbReference type="SUPFAM" id="SSF51905">
    <property type="entry name" value="FAD/NAD(P)-binding domain"/>
    <property type="match status" value="1"/>
</dbReference>
<evidence type="ECO:0000256" key="7">
    <source>
        <dbReference type="RuleBase" id="RU361177"/>
    </source>
</evidence>
<dbReference type="GO" id="GO:0050661">
    <property type="term" value="F:NADP binding"/>
    <property type="evidence" value="ECO:0007669"/>
    <property type="project" value="InterPro"/>
</dbReference>
<keyword evidence="10" id="KW-1185">Reference proteome</keyword>
<dbReference type="GO" id="GO:0050660">
    <property type="term" value="F:flavin adenine dinucleotide binding"/>
    <property type="evidence" value="ECO:0007669"/>
    <property type="project" value="InterPro"/>
</dbReference>
<dbReference type="Proteomes" id="UP001415857">
    <property type="component" value="Unassembled WGS sequence"/>
</dbReference>
<evidence type="ECO:0000256" key="4">
    <source>
        <dbReference type="ARBA" id="ARBA00022827"/>
    </source>
</evidence>
<dbReference type="InterPro" id="IPR050346">
    <property type="entry name" value="FMO-like"/>
</dbReference>
<feature type="transmembrane region" description="Helical" evidence="8">
    <location>
        <begin position="271"/>
        <end position="292"/>
    </location>
</feature>
<dbReference type="EC" id="1.-.-.-" evidence="7"/>
<organism evidence="9 10">
    <name type="scientific">Liquidambar formosana</name>
    <name type="common">Formosan gum</name>
    <dbReference type="NCBI Taxonomy" id="63359"/>
    <lineage>
        <taxon>Eukaryota</taxon>
        <taxon>Viridiplantae</taxon>
        <taxon>Streptophyta</taxon>
        <taxon>Embryophyta</taxon>
        <taxon>Tracheophyta</taxon>
        <taxon>Spermatophyta</taxon>
        <taxon>Magnoliopsida</taxon>
        <taxon>eudicotyledons</taxon>
        <taxon>Gunneridae</taxon>
        <taxon>Pentapetalae</taxon>
        <taxon>Saxifragales</taxon>
        <taxon>Altingiaceae</taxon>
        <taxon>Liquidambar</taxon>
    </lineage>
</organism>
<accession>A0AAP0RWB6</accession>
<evidence type="ECO:0000313" key="10">
    <source>
        <dbReference type="Proteomes" id="UP001415857"/>
    </source>
</evidence>
<keyword evidence="6 7" id="KW-0560">Oxidoreductase</keyword>
<dbReference type="Pfam" id="PF00743">
    <property type="entry name" value="FMO-like"/>
    <property type="match status" value="1"/>
</dbReference>
<gene>
    <name evidence="9" type="ORF">L1049_014435</name>
</gene>
<protein>
    <recommendedName>
        <fullName evidence="7">Flavin-containing monooxygenase</fullName>
        <ecNumber evidence="7">1.-.-.-</ecNumber>
    </recommendedName>
</protein>
<evidence type="ECO:0000256" key="6">
    <source>
        <dbReference type="ARBA" id="ARBA00023002"/>
    </source>
</evidence>
<dbReference type="PANTHER" id="PTHR23023">
    <property type="entry name" value="DIMETHYLANILINE MONOOXYGENASE"/>
    <property type="match status" value="1"/>
</dbReference>
<evidence type="ECO:0000313" key="9">
    <source>
        <dbReference type="EMBL" id="KAK9286056.1"/>
    </source>
</evidence>
<keyword evidence="4 7" id="KW-0274">FAD</keyword>
<keyword evidence="8" id="KW-0812">Transmembrane</keyword>
<dbReference type="PROSITE" id="PS51257">
    <property type="entry name" value="PROKAR_LIPOPROTEIN"/>
    <property type="match status" value="1"/>
</dbReference>
<sequence length="296" mass="33353">MEKQVAIVGAGISGLLACKYTLSKGYCPIVFESRSSIGGVWTKAIETTKLQTPKVFYQFSDFPWPSSVKEEFPNEHQVSGYLQSYARHFDLLRHIKFNSKVLSISYEGVSDEEMQSWSVWGGTGEPFSNKGRWSVLVEDNQSHSTEVYQVDFVILCLGRFSDVPNIPEFPPNKGPEVFQGDVIHSMEYVAMDYASAAKFVKGKKTTVVGFQKFALDIAVECSIANGVENPCRVLYKTEHWNLPNYLPWGVPLAYLYFNRFSELLVHKPGEGFLLGFLATILSPLVTFPFFFLSSFP</sequence>
<comment type="cofactor">
    <cofactor evidence="1 7">
        <name>FAD</name>
        <dbReference type="ChEBI" id="CHEBI:57692"/>
    </cofactor>
</comment>
<name>A0AAP0RWB6_LIQFO</name>
<comment type="caution">
    <text evidence="9">The sequence shown here is derived from an EMBL/GenBank/DDBJ whole genome shotgun (WGS) entry which is preliminary data.</text>
</comment>
<keyword evidence="7" id="KW-0503">Monooxygenase</keyword>
<dbReference type="AlphaFoldDB" id="A0AAP0RWB6"/>
<comment type="similarity">
    <text evidence="2 7">Belongs to the FMO family.</text>
</comment>
<proteinExistence type="inferred from homology"/>
<evidence type="ECO:0000256" key="2">
    <source>
        <dbReference type="ARBA" id="ARBA00009183"/>
    </source>
</evidence>
<dbReference type="FunFam" id="3.50.50.60:FF:000167">
    <property type="entry name" value="Flavin-containing monooxygenase"/>
    <property type="match status" value="1"/>
</dbReference>
<keyword evidence="8" id="KW-1133">Transmembrane helix</keyword>
<dbReference type="PIRSF" id="PIRSF000332">
    <property type="entry name" value="FMO"/>
    <property type="match status" value="1"/>
</dbReference>
<dbReference type="InterPro" id="IPR000960">
    <property type="entry name" value="Flavin_mOase"/>
</dbReference>
<dbReference type="GO" id="GO:0004499">
    <property type="term" value="F:N,N-dimethylaniline monooxygenase activity"/>
    <property type="evidence" value="ECO:0007669"/>
    <property type="project" value="InterPro"/>
</dbReference>
<dbReference type="EMBL" id="JBBPBK010000004">
    <property type="protein sequence ID" value="KAK9286056.1"/>
    <property type="molecule type" value="Genomic_DNA"/>
</dbReference>
<evidence type="ECO:0000256" key="8">
    <source>
        <dbReference type="SAM" id="Phobius"/>
    </source>
</evidence>
<evidence type="ECO:0000256" key="5">
    <source>
        <dbReference type="ARBA" id="ARBA00022857"/>
    </source>
</evidence>
<dbReference type="InterPro" id="IPR036188">
    <property type="entry name" value="FAD/NAD-bd_sf"/>
</dbReference>